<proteinExistence type="predicted"/>
<dbReference type="InterPro" id="IPR053843">
    <property type="entry name" value="DnaD_N"/>
</dbReference>
<feature type="domain" description="DnaD N-terminal" evidence="1">
    <location>
        <begin position="14"/>
        <end position="104"/>
    </location>
</feature>
<dbReference type="Gene3D" id="1.10.10.10">
    <property type="entry name" value="Winged helix-like DNA-binding domain superfamily/Winged helix DNA-binding domain"/>
    <property type="match status" value="1"/>
</dbReference>
<dbReference type="InterPro" id="IPR036390">
    <property type="entry name" value="WH_DNA-bd_sf"/>
</dbReference>
<dbReference type="Proteomes" id="UP000063919">
    <property type="component" value="Chromosome"/>
</dbReference>
<gene>
    <name evidence="2" type="ORF">SCANT_v1c02660</name>
</gene>
<keyword evidence="3" id="KW-1185">Reference proteome</keyword>
<dbReference type="AlphaFoldDB" id="A0A0M5KC72"/>
<name>A0A0M5KC72_9MOLU</name>
<dbReference type="SUPFAM" id="SSF46785">
    <property type="entry name" value="Winged helix' DNA-binding domain"/>
    <property type="match status" value="1"/>
</dbReference>
<dbReference type="Pfam" id="PF21984">
    <property type="entry name" value="DnaD_N"/>
    <property type="match status" value="1"/>
</dbReference>
<dbReference type="NCBIfam" id="TIGR04548">
    <property type="entry name" value="DnaD_Mollicutes"/>
    <property type="match status" value="1"/>
</dbReference>
<dbReference type="PATRIC" id="fig|362837.3.peg.267"/>
<evidence type="ECO:0000313" key="3">
    <source>
        <dbReference type="Proteomes" id="UP000063919"/>
    </source>
</evidence>
<evidence type="ECO:0000259" key="1">
    <source>
        <dbReference type="Pfam" id="PF21984"/>
    </source>
</evidence>
<sequence length="183" mass="21659">MFELFKTGLISKKTLLILNYSKIKINENQLAILLIIMELSNDDQKNFTPSQIAEHMIISKEEIEKEISLLLKNRIIKLEQKGKKTILDLTPLFNRLLVELEEKHSKLRNDNTYNFIEKMFDYKLTESEIDKIENFIELGISKPKIMSIIDEFKIDNIKDLFKKLEDKSKETSVKITMYNWLND</sequence>
<dbReference type="InterPro" id="IPR036388">
    <property type="entry name" value="WH-like_DNA-bd_sf"/>
</dbReference>
<reference evidence="2 3" key="1">
    <citation type="journal article" date="2015" name="Genome Announc.">
        <title>Complete Genome Sequence of Spiroplasma cantharicola CC-1T (DSM 21588), a Bacterium Isolated from Soldier Beetle (Cantharis carolinus).</title>
        <authorList>
            <person name="Lo W.S."/>
            <person name="Liu P.Y."/>
            <person name="Kuo C.H."/>
        </authorList>
    </citation>
    <scope>NUCLEOTIDE SEQUENCE [LARGE SCALE GENOMIC DNA]</scope>
    <source>
        <strain evidence="2 3">CC-1</strain>
    </source>
</reference>
<dbReference type="KEGG" id="scj:SCANT_v1c02660"/>
<organism evidence="2 3">
    <name type="scientific">Spiroplasma cantharicola</name>
    <dbReference type="NCBI Taxonomy" id="362837"/>
    <lineage>
        <taxon>Bacteria</taxon>
        <taxon>Bacillati</taxon>
        <taxon>Mycoplasmatota</taxon>
        <taxon>Mollicutes</taxon>
        <taxon>Entomoplasmatales</taxon>
        <taxon>Spiroplasmataceae</taxon>
        <taxon>Spiroplasma</taxon>
    </lineage>
</organism>
<evidence type="ECO:0000313" key="2">
    <source>
        <dbReference type="EMBL" id="ALD66176.1"/>
    </source>
</evidence>
<dbReference type="STRING" id="362837.SCANT_v1c02660"/>
<dbReference type="InterPro" id="IPR030892">
    <property type="entry name" value="DnaD_Mollicutes"/>
</dbReference>
<accession>A0A0M5KC72</accession>
<protein>
    <submittedName>
        <fullName evidence="2">Putative dnad-like replication protein</fullName>
    </submittedName>
</protein>
<dbReference type="EMBL" id="CP012622">
    <property type="protein sequence ID" value="ALD66176.1"/>
    <property type="molecule type" value="Genomic_DNA"/>
</dbReference>